<evidence type="ECO:0000313" key="2">
    <source>
        <dbReference type="Proteomes" id="UP000580250"/>
    </source>
</evidence>
<dbReference type="Proteomes" id="UP000580250">
    <property type="component" value="Unassembled WGS sequence"/>
</dbReference>
<dbReference type="EMBL" id="CAJEWN010000001">
    <property type="protein sequence ID" value="CAD2122543.1"/>
    <property type="molecule type" value="Genomic_DNA"/>
</dbReference>
<proteinExistence type="predicted"/>
<accession>A0A6V7THL7</accession>
<sequence>MEGVAHPLFGHIIPGSDYTDRNPTYSHAPNMEVHLTRFLNTPTLI</sequence>
<evidence type="ECO:0000313" key="1">
    <source>
        <dbReference type="EMBL" id="CAD2122543.1"/>
    </source>
</evidence>
<dbReference type="AlphaFoldDB" id="A0A6V7THL7"/>
<comment type="caution">
    <text evidence="1">The sequence shown here is derived from an EMBL/GenBank/DDBJ whole genome shotgun (WGS) entry which is preliminary data.</text>
</comment>
<organism evidence="1 2">
    <name type="scientific">Meloidogyne enterolobii</name>
    <name type="common">Root-knot nematode worm</name>
    <name type="synonym">Meloidogyne mayaguensis</name>
    <dbReference type="NCBI Taxonomy" id="390850"/>
    <lineage>
        <taxon>Eukaryota</taxon>
        <taxon>Metazoa</taxon>
        <taxon>Ecdysozoa</taxon>
        <taxon>Nematoda</taxon>
        <taxon>Chromadorea</taxon>
        <taxon>Rhabditida</taxon>
        <taxon>Tylenchina</taxon>
        <taxon>Tylenchomorpha</taxon>
        <taxon>Tylenchoidea</taxon>
        <taxon>Meloidogynidae</taxon>
        <taxon>Meloidogyninae</taxon>
        <taxon>Meloidogyne</taxon>
    </lineage>
</organism>
<gene>
    <name evidence="1" type="ORF">MENT_LOCUS219</name>
</gene>
<protein>
    <submittedName>
        <fullName evidence="1">Uncharacterized protein</fullName>
    </submittedName>
</protein>
<reference evidence="1 2" key="1">
    <citation type="submission" date="2020-08" db="EMBL/GenBank/DDBJ databases">
        <authorList>
            <person name="Koutsovoulos G."/>
            <person name="Danchin GJ E."/>
        </authorList>
    </citation>
    <scope>NUCLEOTIDE SEQUENCE [LARGE SCALE GENOMIC DNA]</scope>
</reference>
<name>A0A6V7THL7_MELEN</name>